<sequence length="283" mass="30604">MSLPPERPLPPSESENPTGGAGGLQSAAARDAQQENPTAARTESRFLEQTQGSTSYPSQVGHDGREGSDKNLLESAEGPPVHGQPSPFEPPTETVPPPARSREAPMRLPRRGTTVLRPATNASEIDWIVPVDKPHQKTYGERIQPTIDAAEAEKKKAYNRAITTSYALNIAIGLQVLLGALTTGIAAALQTGKQAQVSTSILGGLSTLVASYLARARGSGEPELSNIRVRELDQFLRDCRAFKLDHAHETNIEQLEKRIFEFRQRLESILGGSSGEKNMSPRV</sequence>
<dbReference type="InterPro" id="IPR041622">
    <property type="entry name" value="SLATT_fungi"/>
</dbReference>
<dbReference type="NCBIfam" id="NF033635">
    <property type="entry name" value="SLATT_fungal"/>
    <property type="match status" value="1"/>
</dbReference>
<evidence type="ECO:0000256" key="1">
    <source>
        <dbReference type="SAM" id="MobiDB-lite"/>
    </source>
</evidence>
<feature type="domain" description="SMODS and SLOG-associating 2TM effector" evidence="2">
    <location>
        <begin position="150"/>
        <end position="270"/>
    </location>
</feature>
<evidence type="ECO:0000259" key="2">
    <source>
        <dbReference type="Pfam" id="PF18142"/>
    </source>
</evidence>
<name>A0A0C9YS31_9AGAM</name>
<dbReference type="EMBL" id="KN833783">
    <property type="protein sequence ID" value="KIK19446.1"/>
    <property type="molecule type" value="Genomic_DNA"/>
</dbReference>
<reference evidence="4" key="2">
    <citation type="submission" date="2015-01" db="EMBL/GenBank/DDBJ databases">
        <title>Evolutionary Origins and Diversification of the Mycorrhizal Mutualists.</title>
        <authorList>
            <consortium name="DOE Joint Genome Institute"/>
            <consortium name="Mycorrhizal Genomics Consortium"/>
            <person name="Kohler A."/>
            <person name="Kuo A."/>
            <person name="Nagy L.G."/>
            <person name="Floudas D."/>
            <person name="Copeland A."/>
            <person name="Barry K.W."/>
            <person name="Cichocki N."/>
            <person name="Veneault-Fourrey C."/>
            <person name="LaButti K."/>
            <person name="Lindquist E.A."/>
            <person name="Lipzen A."/>
            <person name="Lundell T."/>
            <person name="Morin E."/>
            <person name="Murat C."/>
            <person name="Riley R."/>
            <person name="Ohm R."/>
            <person name="Sun H."/>
            <person name="Tunlid A."/>
            <person name="Henrissat B."/>
            <person name="Grigoriev I.V."/>
            <person name="Hibbett D.S."/>
            <person name="Martin F."/>
        </authorList>
    </citation>
    <scope>NUCLEOTIDE SEQUENCE [LARGE SCALE GENOMIC DNA]</scope>
    <source>
        <strain evidence="4">441</strain>
    </source>
</reference>
<feature type="compositionally biased region" description="Pro residues" evidence="1">
    <location>
        <begin position="1"/>
        <end position="11"/>
    </location>
</feature>
<dbReference type="HOGENOM" id="CLU_064546_1_0_1"/>
<dbReference type="OrthoDB" id="3245801at2759"/>
<dbReference type="AlphaFoldDB" id="A0A0C9YS31"/>
<evidence type="ECO:0000313" key="4">
    <source>
        <dbReference type="Proteomes" id="UP000054018"/>
    </source>
</evidence>
<evidence type="ECO:0000313" key="3">
    <source>
        <dbReference type="EMBL" id="KIK19446.1"/>
    </source>
</evidence>
<feature type="compositionally biased region" description="Basic and acidic residues" evidence="1">
    <location>
        <begin position="62"/>
        <end position="72"/>
    </location>
</feature>
<keyword evidence="4" id="KW-1185">Reference proteome</keyword>
<dbReference type="Proteomes" id="UP000054018">
    <property type="component" value="Unassembled WGS sequence"/>
</dbReference>
<feature type="compositionally biased region" description="Polar residues" evidence="1">
    <location>
        <begin position="34"/>
        <end position="58"/>
    </location>
</feature>
<organism evidence="3 4">
    <name type="scientific">Pisolithus microcarpus 441</name>
    <dbReference type="NCBI Taxonomy" id="765257"/>
    <lineage>
        <taxon>Eukaryota</taxon>
        <taxon>Fungi</taxon>
        <taxon>Dikarya</taxon>
        <taxon>Basidiomycota</taxon>
        <taxon>Agaricomycotina</taxon>
        <taxon>Agaricomycetes</taxon>
        <taxon>Agaricomycetidae</taxon>
        <taxon>Boletales</taxon>
        <taxon>Sclerodermatineae</taxon>
        <taxon>Pisolithaceae</taxon>
        <taxon>Pisolithus</taxon>
    </lineage>
</organism>
<dbReference type="Pfam" id="PF18142">
    <property type="entry name" value="SLATT_fungal"/>
    <property type="match status" value="1"/>
</dbReference>
<feature type="compositionally biased region" description="Pro residues" evidence="1">
    <location>
        <begin position="87"/>
        <end position="99"/>
    </location>
</feature>
<gene>
    <name evidence="3" type="ORF">PISMIDRAFT_13617</name>
</gene>
<reference evidence="3 4" key="1">
    <citation type="submission" date="2014-04" db="EMBL/GenBank/DDBJ databases">
        <authorList>
            <consortium name="DOE Joint Genome Institute"/>
            <person name="Kuo A."/>
            <person name="Kohler A."/>
            <person name="Costa M.D."/>
            <person name="Nagy L.G."/>
            <person name="Floudas D."/>
            <person name="Copeland A."/>
            <person name="Barry K.W."/>
            <person name="Cichocki N."/>
            <person name="Veneault-Fourrey C."/>
            <person name="LaButti K."/>
            <person name="Lindquist E.A."/>
            <person name="Lipzen A."/>
            <person name="Lundell T."/>
            <person name="Morin E."/>
            <person name="Murat C."/>
            <person name="Sun H."/>
            <person name="Tunlid A."/>
            <person name="Henrissat B."/>
            <person name="Grigoriev I.V."/>
            <person name="Hibbett D.S."/>
            <person name="Martin F."/>
            <person name="Nordberg H.P."/>
            <person name="Cantor M.N."/>
            <person name="Hua S.X."/>
        </authorList>
    </citation>
    <scope>NUCLEOTIDE SEQUENCE [LARGE SCALE GENOMIC DNA]</scope>
    <source>
        <strain evidence="3 4">441</strain>
    </source>
</reference>
<proteinExistence type="predicted"/>
<dbReference type="STRING" id="765257.A0A0C9YS31"/>
<protein>
    <recommendedName>
        <fullName evidence="2">SMODS and SLOG-associating 2TM effector domain-containing protein</fullName>
    </recommendedName>
</protein>
<feature type="region of interest" description="Disordered" evidence="1">
    <location>
        <begin position="1"/>
        <end position="117"/>
    </location>
</feature>
<accession>A0A0C9YS31</accession>